<gene>
    <name evidence="5" type="ORF">EB796_000826</name>
</gene>
<dbReference type="AlphaFoldDB" id="A0A7J7KRY0"/>
<dbReference type="PRINTS" id="PR00360">
    <property type="entry name" value="C2DOMAIN"/>
</dbReference>
<feature type="signal peptide" evidence="3">
    <location>
        <begin position="1"/>
        <end position="18"/>
    </location>
</feature>
<dbReference type="GO" id="GO:0035025">
    <property type="term" value="P:positive regulation of Rho protein signal transduction"/>
    <property type="evidence" value="ECO:0007669"/>
    <property type="project" value="TreeGrafter"/>
</dbReference>
<evidence type="ECO:0000313" key="6">
    <source>
        <dbReference type="Proteomes" id="UP000593567"/>
    </source>
</evidence>
<protein>
    <submittedName>
        <fullName evidence="5">ITSN1</fullName>
    </submittedName>
</protein>
<dbReference type="InterPro" id="IPR000008">
    <property type="entry name" value="C2_dom"/>
</dbReference>
<dbReference type="PANTHER" id="PTHR46006:SF6">
    <property type="entry name" value="INTERSECTIN-2 ISOFORM X1"/>
    <property type="match status" value="1"/>
</dbReference>
<dbReference type="Proteomes" id="UP000593567">
    <property type="component" value="Unassembled WGS sequence"/>
</dbReference>
<dbReference type="InterPro" id="IPR051480">
    <property type="entry name" value="Endocytic_GEF_Adapter"/>
</dbReference>
<dbReference type="Pfam" id="PF00168">
    <property type="entry name" value="C2"/>
    <property type="match status" value="1"/>
</dbReference>
<name>A0A7J7KRY0_BUGNE</name>
<dbReference type="EMBL" id="VXIV02000096">
    <property type="protein sequence ID" value="KAF6040843.1"/>
    <property type="molecule type" value="Genomic_DNA"/>
</dbReference>
<evidence type="ECO:0000256" key="1">
    <source>
        <dbReference type="ARBA" id="ARBA00004496"/>
    </source>
</evidence>
<dbReference type="SMART" id="SM00239">
    <property type="entry name" value="C2"/>
    <property type="match status" value="1"/>
</dbReference>
<feature type="domain" description="C2" evidence="4">
    <location>
        <begin position="1"/>
        <end position="118"/>
    </location>
</feature>
<keyword evidence="6" id="KW-1185">Reference proteome</keyword>
<organism evidence="5 6">
    <name type="scientific">Bugula neritina</name>
    <name type="common">Brown bryozoan</name>
    <name type="synonym">Sertularia neritina</name>
    <dbReference type="NCBI Taxonomy" id="10212"/>
    <lineage>
        <taxon>Eukaryota</taxon>
        <taxon>Metazoa</taxon>
        <taxon>Spiralia</taxon>
        <taxon>Lophotrochozoa</taxon>
        <taxon>Bryozoa</taxon>
        <taxon>Gymnolaemata</taxon>
        <taxon>Cheilostomatida</taxon>
        <taxon>Flustrina</taxon>
        <taxon>Buguloidea</taxon>
        <taxon>Bugulidae</taxon>
        <taxon>Bugula</taxon>
    </lineage>
</organism>
<keyword evidence="3" id="KW-0732">Signal</keyword>
<comment type="caution">
    <text evidence="5">The sequence shown here is derived from an EMBL/GenBank/DDBJ whole genome shotgun (WGS) entry which is preliminary data.</text>
</comment>
<dbReference type="Gene3D" id="2.60.40.150">
    <property type="entry name" value="C2 domain"/>
    <property type="match status" value="1"/>
</dbReference>
<accession>A0A7J7KRY0</accession>
<proteinExistence type="predicted"/>
<evidence type="ECO:0000313" key="5">
    <source>
        <dbReference type="EMBL" id="KAF6040843.1"/>
    </source>
</evidence>
<dbReference type="InterPro" id="IPR035892">
    <property type="entry name" value="C2_domain_sf"/>
</dbReference>
<dbReference type="GO" id="GO:0005737">
    <property type="term" value="C:cytoplasm"/>
    <property type="evidence" value="ECO:0007669"/>
    <property type="project" value="UniProtKB-SubCell"/>
</dbReference>
<sequence length="155" mass="17411">MTLLVCVVAALSRSPVGRLVLVLKEAVDVAGVKPTTGKSDPYCEVSMGTTLHKTKVIPNTLNPKWNSSMQFPIKSVEDDVLCFTVFDQDRFSPNDFLGRTELRVKDILRETREKRGPVMKYARLQEVNTGDIVVKLDLQLYNSSQHPVPSIRLPR</sequence>
<dbReference type="PANTHER" id="PTHR46006">
    <property type="entry name" value="RHO GUANINE NUCLEOTIDE EXCHANGE FACTOR AT 64C, ISOFORM A"/>
    <property type="match status" value="1"/>
</dbReference>
<feature type="chain" id="PRO_5029643323" evidence="3">
    <location>
        <begin position="19"/>
        <end position="155"/>
    </location>
</feature>
<comment type="subcellular location">
    <subcellularLocation>
        <location evidence="1">Cytoplasm</location>
    </subcellularLocation>
</comment>
<evidence type="ECO:0000256" key="2">
    <source>
        <dbReference type="ARBA" id="ARBA00022490"/>
    </source>
</evidence>
<reference evidence="5" key="1">
    <citation type="submission" date="2020-06" db="EMBL/GenBank/DDBJ databases">
        <title>Draft genome of Bugula neritina, a colonial animal packing powerful symbionts and potential medicines.</title>
        <authorList>
            <person name="Rayko M."/>
        </authorList>
    </citation>
    <scope>NUCLEOTIDE SEQUENCE [LARGE SCALE GENOMIC DNA]</scope>
    <source>
        <strain evidence="5">Kwan_BN1</strain>
    </source>
</reference>
<evidence type="ECO:0000259" key="4">
    <source>
        <dbReference type="PROSITE" id="PS50004"/>
    </source>
</evidence>
<dbReference type="SUPFAM" id="SSF49562">
    <property type="entry name" value="C2 domain (Calcium/lipid-binding domain, CaLB)"/>
    <property type="match status" value="1"/>
</dbReference>
<evidence type="ECO:0000256" key="3">
    <source>
        <dbReference type="SAM" id="SignalP"/>
    </source>
</evidence>
<dbReference type="OrthoDB" id="2015333at2759"/>
<keyword evidence="2" id="KW-0963">Cytoplasm</keyword>
<dbReference type="PROSITE" id="PS50004">
    <property type="entry name" value="C2"/>
    <property type="match status" value="1"/>
</dbReference>